<organism evidence="11">
    <name type="scientific">freshwater metagenome</name>
    <dbReference type="NCBI Taxonomy" id="449393"/>
    <lineage>
        <taxon>unclassified sequences</taxon>
        <taxon>metagenomes</taxon>
        <taxon>ecological metagenomes</taxon>
    </lineage>
</organism>
<keyword evidence="2" id="KW-0698">rRNA processing</keyword>
<evidence type="ECO:0000256" key="5">
    <source>
        <dbReference type="ARBA" id="ARBA00022691"/>
    </source>
</evidence>
<evidence type="ECO:0000256" key="3">
    <source>
        <dbReference type="ARBA" id="ARBA00022603"/>
    </source>
</evidence>
<dbReference type="EMBL" id="CAFBLJ010000031">
    <property type="protein sequence ID" value="CAB4866635.1"/>
    <property type="molecule type" value="Genomic_DNA"/>
</dbReference>
<protein>
    <submittedName>
        <fullName evidence="11">Unannotated protein</fullName>
    </submittedName>
</protein>
<evidence type="ECO:0000313" key="11">
    <source>
        <dbReference type="EMBL" id="CAB4866635.1"/>
    </source>
</evidence>
<evidence type="ECO:0000259" key="7">
    <source>
        <dbReference type="SMART" id="SM00650"/>
    </source>
</evidence>
<dbReference type="FunFam" id="1.10.8.100:FF:000001">
    <property type="entry name" value="Ribosomal RNA small subunit methyltransferase A"/>
    <property type="match status" value="1"/>
</dbReference>
<proteinExistence type="inferred from homology"/>
<dbReference type="PANTHER" id="PTHR11727:SF7">
    <property type="entry name" value="DIMETHYLADENOSINE TRANSFERASE-RELATED"/>
    <property type="match status" value="1"/>
</dbReference>
<name>A0A6J7DCL8_9ZZZZ</name>
<dbReference type="InterPro" id="IPR023165">
    <property type="entry name" value="rRNA_Ade_diMease-like_C"/>
</dbReference>
<keyword evidence="6" id="KW-0694">RNA-binding</keyword>
<keyword evidence="1" id="KW-0963">Cytoplasm</keyword>
<dbReference type="Gene3D" id="1.10.8.100">
    <property type="entry name" value="Ribosomal RNA adenine dimethylase-like, domain 2"/>
    <property type="match status" value="1"/>
</dbReference>
<dbReference type="EMBL" id="CAEZYH010000083">
    <property type="protein sequence ID" value="CAB4727843.1"/>
    <property type="molecule type" value="Genomic_DNA"/>
</dbReference>
<evidence type="ECO:0000313" key="13">
    <source>
        <dbReference type="EMBL" id="CAB5035679.1"/>
    </source>
</evidence>
<dbReference type="InterPro" id="IPR011530">
    <property type="entry name" value="rRNA_adenine_dimethylase"/>
</dbReference>
<dbReference type="HAMAP" id="MF_00607">
    <property type="entry name" value="16SrRNA_methyltr_A"/>
    <property type="match status" value="1"/>
</dbReference>
<dbReference type="PANTHER" id="PTHR11727">
    <property type="entry name" value="DIMETHYLADENOSINE TRANSFERASE"/>
    <property type="match status" value="1"/>
</dbReference>
<sequence length="278" mass="30090">MTHSHRDITELLASHGLAPRRAFGQNFVSDPNTVRRIARMANVSANDHVVEIGAGLGSLTLALAETGARITAIEIDHGIAPVLRDVVKDLPNVSVVVGDALELDWNEIIPPGSKAVVVANLPYNVATPLVADLLDAIPQISRFVVMVQKEVALRLASSVGSSDYGAISVKVAYWATARVLGDVPPSVFIPRPKVTSSIIEITRRETPAVGPHIEPQQLFKVIRTGFGQRRKMLRRSLAAIATPENFAAAGVSPESRPEELDVHQWGRLATEIQKNHRL</sequence>
<dbReference type="SMART" id="SM00650">
    <property type="entry name" value="rADc"/>
    <property type="match status" value="1"/>
</dbReference>
<evidence type="ECO:0000256" key="2">
    <source>
        <dbReference type="ARBA" id="ARBA00022552"/>
    </source>
</evidence>
<dbReference type="SUPFAM" id="SSF53335">
    <property type="entry name" value="S-adenosyl-L-methionine-dependent methyltransferases"/>
    <property type="match status" value="1"/>
</dbReference>
<dbReference type="EMBL" id="CAFBMF010000148">
    <property type="protein sequence ID" value="CAB4912390.1"/>
    <property type="molecule type" value="Genomic_DNA"/>
</dbReference>
<dbReference type="GO" id="GO:0003723">
    <property type="term" value="F:RNA binding"/>
    <property type="evidence" value="ECO:0007669"/>
    <property type="project" value="UniProtKB-KW"/>
</dbReference>
<evidence type="ECO:0000313" key="12">
    <source>
        <dbReference type="EMBL" id="CAB4912390.1"/>
    </source>
</evidence>
<dbReference type="InterPro" id="IPR001737">
    <property type="entry name" value="KsgA/Erm"/>
</dbReference>
<evidence type="ECO:0000313" key="9">
    <source>
        <dbReference type="EMBL" id="CAB4780125.1"/>
    </source>
</evidence>
<dbReference type="GO" id="GO:0005829">
    <property type="term" value="C:cytosol"/>
    <property type="evidence" value="ECO:0007669"/>
    <property type="project" value="TreeGrafter"/>
</dbReference>
<dbReference type="CDD" id="cd02440">
    <property type="entry name" value="AdoMet_MTases"/>
    <property type="match status" value="1"/>
</dbReference>
<dbReference type="Pfam" id="PF00398">
    <property type="entry name" value="RrnaAD"/>
    <property type="match status" value="1"/>
</dbReference>
<dbReference type="PROSITE" id="PS01131">
    <property type="entry name" value="RRNA_A_DIMETH"/>
    <property type="match status" value="1"/>
</dbReference>
<dbReference type="GO" id="GO:0000179">
    <property type="term" value="F:rRNA (adenine-N6,N6-)-dimethyltransferase activity"/>
    <property type="evidence" value="ECO:0007669"/>
    <property type="project" value="InterPro"/>
</dbReference>
<evidence type="ECO:0000256" key="4">
    <source>
        <dbReference type="ARBA" id="ARBA00022679"/>
    </source>
</evidence>
<dbReference type="PROSITE" id="PS51689">
    <property type="entry name" value="SAM_RNA_A_N6_MT"/>
    <property type="match status" value="1"/>
</dbReference>
<keyword evidence="5" id="KW-0949">S-adenosyl-L-methionine</keyword>
<dbReference type="EMBL" id="CAFBPS010000146">
    <property type="protein sequence ID" value="CAB5035679.1"/>
    <property type="molecule type" value="Genomic_DNA"/>
</dbReference>
<dbReference type="InterPro" id="IPR020596">
    <property type="entry name" value="rRNA_Ade_Mease_Trfase_CS"/>
</dbReference>
<dbReference type="InterPro" id="IPR029063">
    <property type="entry name" value="SAM-dependent_MTases_sf"/>
</dbReference>
<dbReference type="InterPro" id="IPR020598">
    <property type="entry name" value="rRNA_Ade_methylase_Trfase_N"/>
</dbReference>
<keyword evidence="3" id="KW-0489">Methyltransferase</keyword>
<feature type="domain" description="Ribosomal RNA adenine methylase transferase N-terminal" evidence="7">
    <location>
        <begin position="33"/>
        <end position="205"/>
    </location>
</feature>
<dbReference type="EMBL" id="CAFAAL010000112">
    <property type="protein sequence ID" value="CAB4810401.1"/>
    <property type="molecule type" value="Genomic_DNA"/>
</dbReference>
<evidence type="ECO:0000256" key="1">
    <source>
        <dbReference type="ARBA" id="ARBA00022490"/>
    </source>
</evidence>
<dbReference type="FunFam" id="3.40.50.150:FF:000023">
    <property type="entry name" value="Ribosomal RNA small subunit methyltransferase A"/>
    <property type="match status" value="1"/>
</dbReference>
<gene>
    <name evidence="8" type="ORF">UFOPK2658_01505</name>
    <name evidence="9" type="ORF">UFOPK2880_01387</name>
    <name evidence="10" type="ORF">UFOPK3004_01200</name>
    <name evidence="11" type="ORF">UFOPK3304_00767</name>
    <name evidence="12" type="ORF">UFOPK3494_01611</name>
    <name evidence="13" type="ORF">UFOPK4134_01506</name>
</gene>
<keyword evidence="4" id="KW-0808">Transferase</keyword>
<dbReference type="EMBL" id="CAEZZP010000102">
    <property type="protein sequence ID" value="CAB4780125.1"/>
    <property type="molecule type" value="Genomic_DNA"/>
</dbReference>
<evidence type="ECO:0000313" key="8">
    <source>
        <dbReference type="EMBL" id="CAB4727843.1"/>
    </source>
</evidence>
<dbReference type="Gene3D" id="3.40.50.150">
    <property type="entry name" value="Vaccinia Virus protein VP39"/>
    <property type="match status" value="1"/>
</dbReference>
<dbReference type="AlphaFoldDB" id="A0A6J7DCL8"/>
<reference evidence="11" key="1">
    <citation type="submission" date="2020-05" db="EMBL/GenBank/DDBJ databases">
        <authorList>
            <person name="Chiriac C."/>
            <person name="Salcher M."/>
            <person name="Ghai R."/>
            <person name="Kavagutti S V."/>
        </authorList>
    </citation>
    <scope>NUCLEOTIDE SEQUENCE</scope>
</reference>
<evidence type="ECO:0000313" key="10">
    <source>
        <dbReference type="EMBL" id="CAB4810401.1"/>
    </source>
</evidence>
<evidence type="ECO:0000256" key="6">
    <source>
        <dbReference type="ARBA" id="ARBA00022884"/>
    </source>
</evidence>
<accession>A0A6J7DCL8</accession>
<dbReference type="NCBIfam" id="TIGR00755">
    <property type="entry name" value="ksgA"/>
    <property type="match status" value="1"/>
</dbReference>